<dbReference type="Proteomes" id="UP000634136">
    <property type="component" value="Unassembled WGS sequence"/>
</dbReference>
<keyword evidence="2" id="KW-1185">Reference proteome</keyword>
<evidence type="ECO:0000313" key="1">
    <source>
        <dbReference type="EMBL" id="KAF7841108.1"/>
    </source>
</evidence>
<sequence length="63" mass="7403">MVKSCCCIAQLRSNLQIFSPKVCRRKDLKNLEKNLVLYIAIASRRSEEVYSYKAMHYTKPTDF</sequence>
<dbReference type="EMBL" id="JAAIUW010000002">
    <property type="protein sequence ID" value="KAF7841108.1"/>
    <property type="molecule type" value="Genomic_DNA"/>
</dbReference>
<dbReference type="AlphaFoldDB" id="A0A834XDD3"/>
<gene>
    <name evidence="1" type="ORF">G2W53_003406</name>
</gene>
<accession>A0A834XDD3</accession>
<name>A0A834XDD3_9FABA</name>
<evidence type="ECO:0000313" key="2">
    <source>
        <dbReference type="Proteomes" id="UP000634136"/>
    </source>
</evidence>
<reference evidence="1" key="1">
    <citation type="submission" date="2020-09" db="EMBL/GenBank/DDBJ databases">
        <title>Genome-Enabled Discovery of Anthraquinone Biosynthesis in Senna tora.</title>
        <authorList>
            <person name="Kang S.-H."/>
            <person name="Pandey R.P."/>
            <person name="Lee C.-M."/>
            <person name="Sim J.-S."/>
            <person name="Jeong J.-T."/>
            <person name="Choi B.-S."/>
            <person name="Jung M."/>
            <person name="Ginzburg D."/>
            <person name="Zhao K."/>
            <person name="Won S.Y."/>
            <person name="Oh T.-J."/>
            <person name="Yu Y."/>
            <person name="Kim N.-H."/>
            <person name="Lee O.R."/>
            <person name="Lee T.-H."/>
            <person name="Bashyal P."/>
            <person name="Kim T.-S."/>
            <person name="Lee W.-H."/>
            <person name="Kawkins C."/>
            <person name="Kim C.-K."/>
            <person name="Kim J.S."/>
            <person name="Ahn B.O."/>
            <person name="Rhee S.Y."/>
            <person name="Sohng J.K."/>
        </authorList>
    </citation>
    <scope>NUCLEOTIDE SEQUENCE</scope>
    <source>
        <tissue evidence="1">Leaf</tissue>
    </source>
</reference>
<protein>
    <submittedName>
        <fullName evidence="1">Uncharacterized protein</fullName>
    </submittedName>
</protein>
<proteinExistence type="predicted"/>
<comment type="caution">
    <text evidence="1">The sequence shown here is derived from an EMBL/GenBank/DDBJ whole genome shotgun (WGS) entry which is preliminary data.</text>
</comment>
<organism evidence="1 2">
    <name type="scientific">Senna tora</name>
    <dbReference type="NCBI Taxonomy" id="362788"/>
    <lineage>
        <taxon>Eukaryota</taxon>
        <taxon>Viridiplantae</taxon>
        <taxon>Streptophyta</taxon>
        <taxon>Embryophyta</taxon>
        <taxon>Tracheophyta</taxon>
        <taxon>Spermatophyta</taxon>
        <taxon>Magnoliopsida</taxon>
        <taxon>eudicotyledons</taxon>
        <taxon>Gunneridae</taxon>
        <taxon>Pentapetalae</taxon>
        <taxon>rosids</taxon>
        <taxon>fabids</taxon>
        <taxon>Fabales</taxon>
        <taxon>Fabaceae</taxon>
        <taxon>Caesalpinioideae</taxon>
        <taxon>Cassia clade</taxon>
        <taxon>Senna</taxon>
    </lineage>
</organism>